<comment type="caution">
    <text evidence="1">The sequence shown here is derived from an EMBL/GenBank/DDBJ whole genome shotgun (WGS) entry which is preliminary data.</text>
</comment>
<dbReference type="EMBL" id="AEIG01000085">
    <property type="protein sequence ID" value="EGG28729.1"/>
    <property type="molecule type" value="Genomic_DNA"/>
</dbReference>
<reference evidence="1 2" key="1">
    <citation type="journal article" date="2011" name="J. Bacteriol.">
        <title>Genome sequence of strain IMCC3088, a proteorhodopsin-containing marine bacterium belonging to the OM60/NOR5 clade.</title>
        <authorList>
            <person name="Jang Y."/>
            <person name="Oh H.M."/>
            <person name="Kang I."/>
            <person name="Lee K."/>
            <person name="Yang S.J."/>
            <person name="Cho J.C."/>
        </authorList>
    </citation>
    <scope>NUCLEOTIDE SEQUENCE [LARGE SCALE GENOMIC DNA]</scope>
    <source>
        <strain evidence="1 2">IMCC3088</strain>
    </source>
</reference>
<dbReference type="RefSeq" id="WP_009576747.1">
    <property type="nucleotide sequence ID" value="NZ_AEIG01000085.1"/>
</dbReference>
<dbReference type="AlphaFoldDB" id="F3L4J0"/>
<dbReference type="STRING" id="2518989.IMCC3088_2591"/>
<dbReference type="eggNOG" id="COG1403">
    <property type="taxonomic scope" value="Bacteria"/>
</dbReference>
<proteinExistence type="predicted"/>
<dbReference type="OrthoDB" id="9802640at2"/>
<gene>
    <name evidence="1" type="ORF">IMCC3088_2591</name>
</gene>
<keyword evidence="2" id="KW-1185">Reference proteome</keyword>
<sequence length="95" mass="11169">MAKSVTPSPCALCGASRQLTFHHLIPRKLHRRTSFKKHYSREYLNRGIDICQPCHRGLHKLYDEMALGKRLYTLELLLSDDAVRRHVQWSAKQKR</sequence>
<dbReference type="Proteomes" id="UP000005615">
    <property type="component" value="Unassembled WGS sequence"/>
</dbReference>
<evidence type="ECO:0000313" key="2">
    <source>
        <dbReference type="Proteomes" id="UP000005615"/>
    </source>
</evidence>
<name>F3L4J0_9GAMM</name>
<accession>F3L4J0</accession>
<protein>
    <submittedName>
        <fullName evidence="1">Uncharacterized protein</fullName>
    </submittedName>
</protein>
<dbReference type="PANTHER" id="PTHR37827:SF1">
    <property type="entry name" value="HNH DOMAIN-CONTAINING PROTEIN"/>
    <property type="match status" value="1"/>
</dbReference>
<organism evidence="1 2">
    <name type="scientific">Aequoribacter fuscus</name>
    <dbReference type="NCBI Taxonomy" id="2518989"/>
    <lineage>
        <taxon>Bacteria</taxon>
        <taxon>Pseudomonadati</taxon>
        <taxon>Pseudomonadota</taxon>
        <taxon>Gammaproteobacteria</taxon>
        <taxon>Cellvibrionales</taxon>
        <taxon>Halieaceae</taxon>
        <taxon>Aequoribacter</taxon>
    </lineage>
</organism>
<dbReference type="PANTHER" id="PTHR37827">
    <property type="entry name" value="TUDOR DOMAIN-CONTAINING PROTEIN"/>
    <property type="match status" value="1"/>
</dbReference>
<evidence type="ECO:0000313" key="1">
    <source>
        <dbReference type="EMBL" id="EGG28729.1"/>
    </source>
</evidence>